<dbReference type="InterPro" id="IPR051254">
    <property type="entry name" value="PPP1R15"/>
</dbReference>
<evidence type="ECO:0000256" key="7">
    <source>
        <dbReference type="ARBA" id="ARBA00022787"/>
    </source>
</evidence>
<keyword evidence="13" id="KW-0472">Membrane</keyword>
<keyword evidence="5" id="KW-0053">Apoptosis</keyword>
<evidence type="ECO:0000313" key="19">
    <source>
        <dbReference type="Proteomes" id="UP000186698"/>
    </source>
</evidence>
<evidence type="ECO:0000256" key="16">
    <source>
        <dbReference type="ARBA" id="ARBA00047011"/>
    </source>
</evidence>
<evidence type="ECO:0000256" key="5">
    <source>
        <dbReference type="ARBA" id="ARBA00022703"/>
    </source>
</evidence>
<reference evidence="20 21" key="1">
    <citation type="submission" date="2022-04" db="UniProtKB">
        <authorList>
            <consortium name="RefSeq"/>
        </authorList>
    </citation>
    <scope>IDENTIFICATION</scope>
    <source>
        <strain evidence="20 21">J_2021</strain>
        <tissue evidence="20 21">Erythrocytes</tissue>
    </source>
</reference>
<accession>A0A1L8FH50</accession>
<evidence type="ECO:0000256" key="10">
    <source>
        <dbReference type="ARBA" id="ARBA00022845"/>
    </source>
</evidence>
<evidence type="ECO:0000256" key="13">
    <source>
        <dbReference type="ARBA" id="ARBA00023136"/>
    </source>
</evidence>
<dbReference type="RefSeq" id="XP_018083710.1">
    <property type="nucleotide sequence ID" value="XM_018228221.2"/>
</dbReference>
<keyword evidence="11" id="KW-0346">Stress response</keyword>
<comment type="similarity">
    <text evidence="3">Belongs to the PPP1R15 family.</text>
</comment>
<keyword evidence="9" id="KW-0832">Ubl conjugation</keyword>
<dbReference type="Bgee" id="108697799">
    <property type="expression patterns" value="Expressed in camera-type eye and 15 other cell types or tissues"/>
</dbReference>
<keyword evidence="8" id="KW-0256">Endoplasmic reticulum</keyword>
<organism evidence="20">
    <name type="scientific">Xenopus laevis</name>
    <name type="common">African clawed frog</name>
    <dbReference type="NCBI Taxonomy" id="8355"/>
    <lineage>
        <taxon>Eukaryota</taxon>
        <taxon>Metazoa</taxon>
        <taxon>Chordata</taxon>
        <taxon>Craniata</taxon>
        <taxon>Vertebrata</taxon>
        <taxon>Euteleostomi</taxon>
        <taxon>Amphibia</taxon>
        <taxon>Batrachia</taxon>
        <taxon>Anura</taxon>
        <taxon>Pipoidea</taxon>
        <taxon>Pipidae</taxon>
        <taxon>Xenopodinae</taxon>
        <taxon>Xenopus</taxon>
        <taxon>Xenopus</taxon>
    </lineage>
</organism>
<dbReference type="KEGG" id="xla:108697799"/>
<dbReference type="GO" id="GO:0005783">
    <property type="term" value="C:endoplasmic reticulum"/>
    <property type="evidence" value="ECO:0000318"/>
    <property type="project" value="GO_Central"/>
</dbReference>
<keyword evidence="12" id="KW-0496">Mitochondrion</keyword>
<comment type="subcellular location">
    <subcellularLocation>
        <location evidence="1">Endoplasmic reticulum membrane</location>
        <topology evidence="1">Peripheral membrane protein</topology>
        <orientation evidence="1">Cytoplasmic side</orientation>
    </subcellularLocation>
    <subcellularLocation>
        <location evidence="2">Mitochondrion outer membrane</location>
        <topology evidence="2">Peripheral membrane protein</topology>
        <orientation evidence="2">Cytoplasmic side</orientation>
    </subcellularLocation>
</comment>
<dbReference type="PANTHER" id="PTHR16489">
    <property type="entry name" value="GH11727P"/>
    <property type="match status" value="1"/>
</dbReference>
<dbReference type="STRING" id="8355.A0A1L8FH50"/>
<dbReference type="InterPro" id="IPR019523">
    <property type="entry name" value="Prot_Pase1_reg-su15A/B_C"/>
</dbReference>
<comment type="subunit">
    <text evidence="16">Interacts with PPP1CA. Interacts with EIF2S1. Interacts with PCNA. Interacts with LYN and KMT2A/MLL1. Interacts with PPP1R1A and SMARCB1. Interacts with SMAD7. Interacts with BAG1. Interacts with NOX4.</text>
</comment>
<evidence type="ECO:0000256" key="1">
    <source>
        <dbReference type="ARBA" id="ARBA00004397"/>
    </source>
</evidence>
<dbReference type="GO" id="GO:0006915">
    <property type="term" value="P:apoptotic process"/>
    <property type="evidence" value="ECO:0007669"/>
    <property type="project" value="UniProtKB-KW"/>
</dbReference>
<keyword evidence="7" id="KW-1000">Mitochondrion outer membrane</keyword>
<dbReference type="GO" id="GO:0005741">
    <property type="term" value="C:mitochondrial outer membrane"/>
    <property type="evidence" value="ECO:0007669"/>
    <property type="project" value="UniProtKB-SubCell"/>
</dbReference>
<evidence type="ECO:0000256" key="6">
    <source>
        <dbReference type="ARBA" id="ARBA00022737"/>
    </source>
</evidence>
<dbReference type="PANTHER" id="PTHR16489:SF14">
    <property type="entry name" value="PROTEIN PHOSPHATASE 1 REGULATORY SUBUNIT 15A"/>
    <property type="match status" value="1"/>
</dbReference>
<dbReference type="GO" id="GO:0034976">
    <property type="term" value="P:response to endoplasmic reticulum stress"/>
    <property type="evidence" value="ECO:0000318"/>
    <property type="project" value="GO_Central"/>
</dbReference>
<proteinExistence type="inferred from homology"/>
<dbReference type="Pfam" id="PF10488">
    <property type="entry name" value="PP1c_bdg"/>
    <property type="match status" value="1"/>
</dbReference>
<gene>
    <name evidence="20 21" type="primary">LOC108697799</name>
</gene>
<dbReference type="PaxDb" id="8355-A0A1L8FH50"/>
<evidence type="ECO:0000256" key="17">
    <source>
        <dbReference type="SAM" id="MobiDB-lite"/>
    </source>
</evidence>
<keyword evidence="10" id="KW-0810">Translation regulation</keyword>
<protein>
    <recommendedName>
        <fullName evidence="14">Protein phosphatase 1 regulatory subunit 15A</fullName>
    </recommendedName>
    <alternativeName>
        <fullName evidence="15">Growth arrest and DNA damage-inducible protein GADD34</fullName>
    </alternativeName>
</protein>
<evidence type="ECO:0000256" key="3">
    <source>
        <dbReference type="ARBA" id="ARBA00010161"/>
    </source>
</evidence>
<dbReference type="GO" id="GO:0000164">
    <property type="term" value="C:protein phosphatase type 1 complex"/>
    <property type="evidence" value="ECO:0000318"/>
    <property type="project" value="GO_Central"/>
</dbReference>
<dbReference type="GO" id="GO:0006417">
    <property type="term" value="P:regulation of translation"/>
    <property type="evidence" value="ECO:0007669"/>
    <property type="project" value="UniProtKB-KW"/>
</dbReference>
<evidence type="ECO:0000313" key="20">
    <source>
        <dbReference type="RefSeq" id="XP_018083710.1"/>
    </source>
</evidence>
<keyword evidence="4" id="KW-0597">Phosphoprotein</keyword>
<dbReference type="Proteomes" id="UP000186698">
    <property type="component" value="Chromosome 7S"/>
</dbReference>
<evidence type="ECO:0000256" key="15">
    <source>
        <dbReference type="ARBA" id="ARBA00042438"/>
    </source>
</evidence>
<evidence type="ECO:0000256" key="11">
    <source>
        <dbReference type="ARBA" id="ARBA00023016"/>
    </source>
</evidence>
<evidence type="ECO:0000256" key="14">
    <source>
        <dbReference type="ARBA" id="ARBA00040008"/>
    </source>
</evidence>
<feature type="region of interest" description="Disordered" evidence="17">
    <location>
        <begin position="222"/>
        <end position="258"/>
    </location>
</feature>
<feature type="compositionally biased region" description="Acidic residues" evidence="17">
    <location>
        <begin position="241"/>
        <end position="257"/>
    </location>
</feature>
<evidence type="ECO:0000256" key="9">
    <source>
        <dbReference type="ARBA" id="ARBA00022843"/>
    </source>
</evidence>
<feature type="domain" description="Protein phosphatase 1 regulatory subunit 15A/B C-terminal" evidence="18">
    <location>
        <begin position="229"/>
        <end position="425"/>
    </location>
</feature>
<dbReference type="AlphaFoldDB" id="A0A1L8FH50"/>
<evidence type="ECO:0000256" key="2">
    <source>
        <dbReference type="ARBA" id="ARBA00004570"/>
    </source>
</evidence>
<dbReference type="GO" id="GO:0019888">
    <property type="term" value="F:protein phosphatase regulator activity"/>
    <property type="evidence" value="ECO:0000318"/>
    <property type="project" value="GO_Central"/>
</dbReference>
<evidence type="ECO:0000259" key="18">
    <source>
        <dbReference type="Pfam" id="PF10488"/>
    </source>
</evidence>
<sequence>MDLHYLTIGLSMSNLTTPFFDWHKGTALELDMFRAKPKMQAIDTEMGTDMVIFTMAARTTQTLVSLAKTVKPQLHWKWTSVNWIGRAVRAVMSICRNVLGSLVGMGSSVSMRFYWKDLMESPAQNPTAREEKMLSPTSVMMPIQDMELMTMDWSFDGHGSMERMPNKEAIESSCTNPRLLSMVYLPSDDDDDDASSTSEASDLNELEEDDKLWMDEKESCCTENNKVVDSSQTPGSTVNTEESDWSDEDSWDSDAEAESSKLDKDLWASFCQNDDPYNPLCFAMPTKSPKKTHEPKKDIAGYSVNYPVLLGESGEEDFKNHTPSHRETLCNKLSSHSQVPLDQLNEELVEPFNKTQKQKRSHIKRVRFSPTVKVHHMVAWSYAYRTARKGPWEEYARDRCRFQRRIAETEAAIGFCLDPQHREKIRALLHKSNNM</sequence>
<feature type="compositionally biased region" description="Polar residues" evidence="17">
    <location>
        <begin position="222"/>
        <end position="240"/>
    </location>
</feature>
<evidence type="ECO:0000256" key="12">
    <source>
        <dbReference type="ARBA" id="ARBA00023128"/>
    </source>
</evidence>
<keyword evidence="19" id="KW-1185">Reference proteome</keyword>
<dbReference type="RefSeq" id="XP_018083711.1">
    <property type="nucleotide sequence ID" value="XM_018228222.2"/>
</dbReference>
<evidence type="ECO:0000256" key="4">
    <source>
        <dbReference type="ARBA" id="ARBA00022553"/>
    </source>
</evidence>
<dbReference type="GO" id="GO:0005789">
    <property type="term" value="C:endoplasmic reticulum membrane"/>
    <property type="evidence" value="ECO:0007669"/>
    <property type="project" value="UniProtKB-SubCell"/>
</dbReference>
<evidence type="ECO:0000256" key="8">
    <source>
        <dbReference type="ARBA" id="ARBA00022824"/>
    </source>
</evidence>
<dbReference type="GeneID" id="108697799"/>
<evidence type="ECO:0000313" key="21">
    <source>
        <dbReference type="RefSeq" id="XP_018083711.1"/>
    </source>
</evidence>
<dbReference type="OrthoDB" id="5976067at2759"/>
<keyword evidence="6" id="KW-0677">Repeat</keyword>
<feature type="region of interest" description="Disordered" evidence="17">
    <location>
        <begin position="183"/>
        <end position="210"/>
    </location>
</feature>
<name>A0A1L8FH50_XENLA</name>